<comment type="subcellular location">
    <subcellularLocation>
        <location evidence="1">Cell inner membrane</location>
        <topology evidence="1">Multi-pass membrane protein</topology>
    </subcellularLocation>
    <subcellularLocation>
        <location evidence="10">Cell membrane</location>
        <topology evidence="10">Multi-pass membrane protein</topology>
    </subcellularLocation>
</comment>
<dbReference type="RefSeq" id="WP_061496523.1">
    <property type="nucleotide sequence ID" value="NZ_CP010951.1"/>
</dbReference>
<dbReference type="PROSITE" id="PS50928">
    <property type="entry name" value="ABC_TM1"/>
    <property type="match status" value="1"/>
</dbReference>
<proteinExistence type="inferred from homology"/>
<dbReference type="InterPro" id="IPR035906">
    <property type="entry name" value="MetI-like_sf"/>
</dbReference>
<evidence type="ECO:0000256" key="2">
    <source>
        <dbReference type="ARBA" id="ARBA00011557"/>
    </source>
</evidence>
<sequence>MAAEKRVVFRSSWLPWVLLAPQVAVISVFFFWPAGETVIQAFQRSDAFGTSVEWAGLDNFRDLWNDPTYLASFWTTAVFSFLVASAGISLSLLLAVFADRVVRGSMAYRTLLIWPYAVAPAVAGVLWLFMFAPSVGIVAYLLNEWGFEWNSLLNSRHAMALIVMAAVWKQISYNFLFFLAGLQSIPKSLIEAAAIDGAGAWRRFWTVQFPLLSPTTFFLLVINVIYAFFETFAIVDASTQGGPGKDTAILVYKVYYDGFKALDIGGSAAQSAVLMAIVIALTVLQFRFVEKRVNY</sequence>
<comment type="similarity">
    <text evidence="10">Belongs to the binding-protein-dependent transport system permease family.</text>
</comment>
<feature type="transmembrane region" description="Helical" evidence="10">
    <location>
        <begin position="158"/>
        <end position="180"/>
    </location>
</feature>
<evidence type="ECO:0000256" key="10">
    <source>
        <dbReference type="RuleBase" id="RU363032"/>
    </source>
</evidence>
<feature type="transmembrane region" description="Helical" evidence="10">
    <location>
        <begin position="211"/>
        <end position="229"/>
    </location>
</feature>
<comment type="subunit">
    <text evidence="2">The complex is composed of two ATP-binding proteins (UgpC), two transmembrane proteins (UgpA and UgpE) and a solute-binding protein (UgpB).</text>
</comment>
<reference evidence="12 13" key="1">
    <citation type="journal article" date="2014" name="Int. J. Syst. Evol. Microbiol.">
        <title>Ramlibacter solisilvae sp. nov., isolated from forest soil, and emended description of the genus Ramlibacter.</title>
        <authorList>
            <person name="Lee H.J."/>
            <person name="Lee S.H."/>
            <person name="Lee S.S."/>
            <person name="Lee J.S."/>
            <person name="Kim Y."/>
            <person name="Kim S.C."/>
            <person name="Jeon C.O."/>
        </authorList>
    </citation>
    <scope>NUCLEOTIDE SEQUENCE [LARGE SCALE GENOMIC DNA]</scope>
    <source>
        <strain evidence="12 13">5-10</strain>
    </source>
</reference>
<gene>
    <name evidence="12" type="ORF">UC35_04285</name>
</gene>
<evidence type="ECO:0000256" key="8">
    <source>
        <dbReference type="ARBA" id="ARBA00023136"/>
    </source>
</evidence>
<dbReference type="Gene3D" id="1.10.3720.10">
    <property type="entry name" value="MetI-like"/>
    <property type="match status" value="1"/>
</dbReference>
<evidence type="ECO:0000256" key="1">
    <source>
        <dbReference type="ARBA" id="ARBA00004429"/>
    </source>
</evidence>
<dbReference type="GO" id="GO:0055085">
    <property type="term" value="P:transmembrane transport"/>
    <property type="evidence" value="ECO:0007669"/>
    <property type="project" value="InterPro"/>
</dbReference>
<organism evidence="12 13">
    <name type="scientific">Ramlibacter tataouinensis</name>
    <dbReference type="NCBI Taxonomy" id="94132"/>
    <lineage>
        <taxon>Bacteria</taxon>
        <taxon>Pseudomonadati</taxon>
        <taxon>Pseudomonadota</taxon>
        <taxon>Betaproteobacteria</taxon>
        <taxon>Burkholderiales</taxon>
        <taxon>Comamonadaceae</taxon>
        <taxon>Ramlibacter</taxon>
    </lineage>
</organism>
<dbReference type="EMBL" id="CP010951">
    <property type="protein sequence ID" value="AMO22252.1"/>
    <property type="molecule type" value="Genomic_DNA"/>
</dbReference>
<feature type="transmembrane region" description="Helical" evidence="10">
    <location>
        <begin position="73"/>
        <end position="98"/>
    </location>
</feature>
<evidence type="ECO:0000259" key="11">
    <source>
        <dbReference type="PROSITE" id="PS50928"/>
    </source>
</evidence>
<dbReference type="Proteomes" id="UP000070433">
    <property type="component" value="Chromosome"/>
</dbReference>
<feature type="transmembrane region" description="Helical" evidence="10">
    <location>
        <begin position="12"/>
        <end position="32"/>
    </location>
</feature>
<dbReference type="OrthoDB" id="9785347at2"/>
<keyword evidence="5" id="KW-0997">Cell inner membrane</keyword>
<dbReference type="GO" id="GO:0005886">
    <property type="term" value="C:plasma membrane"/>
    <property type="evidence" value="ECO:0007669"/>
    <property type="project" value="UniProtKB-SubCell"/>
</dbReference>
<dbReference type="InterPro" id="IPR050809">
    <property type="entry name" value="UgpAE/MalFG_permease"/>
</dbReference>
<keyword evidence="6 10" id="KW-0812">Transmembrane</keyword>
<evidence type="ECO:0000313" key="13">
    <source>
        <dbReference type="Proteomes" id="UP000070433"/>
    </source>
</evidence>
<dbReference type="CDD" id="cd06261">
    <property type="entry name" value="TM_PBP2"/>
    <property type="match status" value="1"/>
</dbReference>
<feature type="transmembrane region" description="Helical" evidence="10">
    <location>
        <begin position="110"/>
        <end position="138"/>
    </location>
</feature>
<protein>
    <recommendedName>
        <fullName evidence="9">sn-glycerol-3-phosphate transport system permease protein UgpA</fullName>
    </recommendedName>
</protein>
<dbReference type="PANTHER" id="PTHR43227:SF9">
    <property type="entry name" value="SN-GLYCEROL-3-PHOSPHATE TRANSPORT SYSTEM PERMEASE PROTEIN UGPA"/>
    <property type="match status" value="1"/>
</dbReference>
<evidence type="ECO:0000256" key="9">
    <source>
        <dbReference type="ARBA" id="ARBA00040780"/>
    </source>
</evidence>
<keyword evidence="4" id="KW-1003">Cell membrane</keyword>
<dbReference type="SUPFAM" id="SSF161098">
    <property type="entry name" value="MetI-like"/>
    <property type="match status" value="1"/>
</dbReference>
<feature type="transmembrane region" description="Helical" evidence="10">
    <location>
        <begin position="268"/>
        <end position="289"/>
    </location>
</feature>
<dbReference type="InterPro" id="IPR000515">
    <property type="entry name" value="MetI-like"/>
</dbReference>
<dbReference type="PANTHER" id="PTHR43227">
    <property type="entry name" value="BLL4140 PROTEIN"/>
    <property type="match status" value="1"/>
</dbReference>
<dbReference type="Pfam" id="PF00528">
    <property type="entry name" value="BPD_transp_1"/>
    <property type="match status" value="1"/>
</dbReference>
<name>A0A127JW54_9BURK</name>
<dbReference type="NCBIfam" id="NF007852">
    <property type="entry name" value="PRK10561.1"/>
    <property type="match status" value="1"/>
</dbReference>
<evidence type="ECO:0000256" key="6">
    <source>
        <dbReference type="ARBA" id="ARBA00022692"/>
    </source>
</evidence>
<dbReference type="PATRIC" id="fig|94132.3.peg.859"/>
<dbReference type="AlphaFoldDB" id="A0A127JW54"/>
<evidence type="ECO:0000256" key="4">
    <source>
        <dbReference type="ARBA" id="ARBA00022475"/>
    </source>
</evidence>
<keyword evidence="13" id="KW-1185">Reference proteome</keyword>
<keyword evidence="3 10" id="KW-0813">Transport</keyword>
<accession>A0A127JW54</accession>
<evidence type="ECO:0000256" key="3">
    <source>
        <dbReference type="ARBA" id="ARBA00022448"/>
    </source>
</evidence>
<evidence type="ECO:0000256" key="5">
    <source>
        <dbReference type="ARBA" id="ARBA00022519"/>
    </source>
</evidence>
<evidence type="ECO:0000313" key="12">
    <source>
        <dbReference type="EMBL" id="AMO22252.1"/>
    </source>
</evidence>
<keyword evidence="8 10" id="KW-0472">Membrane</keyword>
<feature type="domain" description="ABC transmembrane type-1" evidence="11">
    <location>
        <begin position="73"/>
        <end position="285"/>
    </location>
</feature>
<keyword evidence="7 10" id="KW-1133">Transmembrane helix</keyword>
<evidence type="ECO:0000256" key="7">
    <source>
        <dbReference type="ARBA" id="ARBA00022989"/>
    </source>
</evidence>